<proteinExistence type="predicted"/>
<reference evidence="1 2" key="1">
    <citation type="submission" date="2024-09" db="EMBL/GenBank/DDBJ databases">
        <authorList>
            <person name="Sun Q."/>
            <person name="Mori K."/>
        </authorList>
    </citation>
    <scope>NUCLEOTIDE SEQUENCE [LARGE SCALE GENOMIC DNA]</scope>
    <source>
        <strain evidence="1 2">NCAIM B.02415</strain>
    </source>
</reference>
<keyword evidence="2" id="KW-1185">Reference proteome</keyword>
<dbReference type="Pfam" id="PF19514">
    <property type="entry name" value="MobC_2"/>
    <property type="match status" value="1"/>
</dbReference>
<sequence length="129" mass="15369">MEEKKTGRVRIIGLRLTGDEYRLLEGRWKKSMVAKLSEFVRRVLFGKAITIYTRSQSLDEFMEEMILLRKELNAIGVNFNQAVHRLHTLDHLPQMQRWLQGFERDKERYFEAAETIKLKINSISAEWLQ</sequence>
<accession>A0ABV6L1J2</accession>
<comment type="caution">
    <text evidence="1">The sequence shown here is derived from an EMBL/GenBank/DDBJ whole genome shotgun (WGS) entry which is preliminary data.</text>
</comment>
<organism evidence="1 2">
    <name type="scientific">Mucilaginibacter angelicae</name>
    <dbReference type="NCBI Taxonomy" id="869718"/>
    <lineage>
        <taxon>Bacteria</taxon>
        <taxon>Pseudomonadati</taxon>
        <taxon>Bacteroidota</taxon>
        <taxon>Sphingobacteriia</taxon>
        <taxon>Sphingobacteriales</taxon>
        <taxon>Sphingobacteriaceae</taxon>
        <taxon>Mucilaginibacter</taxon>
    </lineage>
</organism>
<evidence type="ECO:0000313" key="1">
    <source>
        <dbReference type="EMBL" id="MFC0513520.1"/>
    </source>
</evidence>
<name>A0ABV6L1J2_9SPHI</name>
<evidence type="ECO:0000313" key="2">
    <source>
        <dbReference type="Proteomes" id="UP001589828"/>
    </source>
</evidence>
<dbReference type="InterPro" id="IPR045788">
    <property type="entry name" value="MobC_2"/>
</dbReference>
<dbReference type="RefSeq" id="WP_377021384.1">
    <property type="nucleotide sequence ID" value="NZ_JBHLTS010000015.1"/>
</dbReference>
<gene>
    <name evidence="1" type="ORF">ACFFGT_04885</name>
</gene>
<dbReference type="EMBL" id="JBHLTS010000015">
    <property type="protein sequence ID" value="MFC0513520.1"/>
    <property type="molecule type" value="Genomic_DNA"/>
</dbReference>
<protein>
    <submittedName>
        <fullName evidence="1">Plasmid mobilization relaxosome protein MobC</fullName>
    </submittedName>
</protein>
<dbReference type="Proteomes" id="UP001589828">
    <property type="component" value="Unassembled WGS sequence"/>
</dbReference>